<protein>
    <submittedName>
        <fullName evidence="1">Uncharacterized protein</fullName>
    </submittedName>
</protein>
<accession>A0A1D1UYS7</accession>
<name>A0A1D1UYS7_RAMVA</name>
<evidence type="ECO:0000313" key="2">
    <source>
        <dbReference type="Proteomes" id="UP000186922"/>
    </source>
</evidence>
<comment type="caution">
    <text evidence="1">The sequence shown here is derived from an EMBL/GenBank/DDBJ whole genome shotgun (WGS) entry which is preliminary data.</text>
</comment>
<sequence>MPMANAHSCPPVRLPKLPTDPTFRFIGVLDCRTEARRKPLARDRTTISCSQPAAGKVTVTADIYGRRTTRAE</sequence>
<dbReference type="EMBL" id="BDGG01000002">
    <property type="protein sequence ID" value="GAU94591.1"/>
    <property type="molecule type" value="Genomic_DNA"/>
</dbReference>
<organism evidence="1 2">
    <name type="scientific">Ramazzottius varieornatus</name>
    <name type="common">Water bear</name>
    <name type="synonym">Tardigrade</name>
    <dbReference type="NCBI Taxonomy" id="947166"/>
    <lineage>
        <taxon>Eukaryota</taxon>
        <taxon>Metazoa</taxon>
        <taxon>Ecdysozoa</taxon>
        <taxon>Tardigrada</taxon>
        <taxon>Eutardigrada</taxon>
        <taxon>Parachela</taxon>
        <taxon>Hypsibioidea</taxon>
        <taxon>Ramazzottiidae</taxon>
        <taxon>Ramazzottius</taxon>
    </lineage>
</organism>
<keyword evidence="2" id="KW-1185">Reference proteome</keyword>
<proteinExistence type="predicted"/>
<dbReference type="Proteomes" id="UP000186922">
    <property type="component" value="Unassembled WGS sequence"/>
</dbReference>
<gene>
    <name evidence="1" type="primary">RvY_06333-1</name>
    <name evidence="1" type="synonym">RvY_06333.1</name>
    <name evidence="1" type="ORF">RvY_06333</name>
</gene>
<dbReference type="AlphaFoldDB" id="A0A1D1UYS7"/>
<evidence type="ECO:0000313" key="1">
    <source>
        <dbReference type="EMBL" id="GAU94591.1"/>
    </source>
</evidence>
<reference evidence="1 2" key="1">
    <citation type="journal article" date="2016" name="Nat. Commun.">
        <title>Extremotolerant tardigrade genome and improved radiotolerance of human cultured cells by tardigrade-unique protein.</title>
        <authorList>
            <person name="Hashimoto T."/>
            <person name="Horikawa D.D."/>
            <person name="Saito Y."/>
            <person name="Kuwahara H."/>
            <person name="Kozuka-Hata H."/>
            <person name="Shin-I T."/>
            <person name="Minakuchi Y."/>
            <person name="Ohishi K."/>
            <person name="Motoyama A."/>
            <person name="Aizu T."/>
            <person name="Enomoto A."/>
            <person name="Kondo K."/>
            <person name="Tanaka S."/>
            <person name="Hara Y."/>
            <person name="Koshikawa S."/>
            <person name="Sagara H."/>
            <person name="Miura T."/>
            <person name="Yokobori S."/>
            <person name="Miyagawa K."/>
            <person name="Suzuki Y."/>
            <person name="Kubo T."/>
            <person name="Oyama M."/>
            <person name="Kohara Y."/>
            <person name="Fujiyama A."/>
            <person name="Arakawa K."/>
            <person name="Katayama T."/>
            <person name="Toyoda A."/>
            <person name="Kunieda T."/>
        </authorList>
    </citation>
    <scope>NUCLEOTIDE SEQUENCE [LARGE SCALE GENOMIC DNA]</scope>
    <source>
        <strain evidence="1 2">YOKOZUNA-1</strain>
    </source>
</reference>